<protein>
    <submittedName>
        <fullName evidence="2">DnaA regulatory inactivator Hda</fullName>
    </submittedName>
</protein>
<dbReference type="GO" id="GO:0006270">
    <property type="term" value="P:DNA replication initiation"/>
    <property type="evidence" value="ECO:0007669"/>
    <property type="project" value="TreeGrafter"/>
</dbReference>
<dbReference type="Pfam" id="PF22688">
    <property type="entry name" value="Hda_lid"/>
    <property type="match status" value="1"/>
</dbReference>
<dbReference type="InterPro" id="IPR017788">
    <property type="entry name" value="Hda"/>
</dbReference>
<organism evidence="2 3">
    <name type="scientific">Idiomarina baltica</name>
    <dbReference type="NCBI Taxonomy" id="190892"/>
    <lineage>
        <taxon>Bacteria</taxon>
        <taxon>Pseudomonadati</taxon>
        <taxon>Pseudomonadota</taxon>
        <taxon>Gammaproteobacteria</taxon>
        <taxon>Alteromonadales</taxon>
        <taxon>Idiomarinaceae</taxon>
        <taxon>Idiomarina</taxon>
    </lineage>
</organism>
<dbReference type="InterPro" id="IPR027417">
    <property type="entry name" value="P-loop_NTPase"/>
</dbReference>
<accession>A0A348WN40</accession>
<proteinExistence type="predicted"/>
<gene>
    <name evidence="2" type="primary">hda</name>
    <name evidence="2" type="ORF">DCR58_04095</name>
</gene>
<dbReference type="EMBL" id="DMUP01000090">
    <property type="protein sequence ID" value="HAR55952.1"/>
    <property type="molecule type" value="Genomic_DNA"/>
</dbReference>
<name>A0A348WN40_9GAMM</name>
<dbReference type="Proteomes" id="UP000262878">
    <property type="component" value="Unassembled WGS sequence"/>
</dbReference>
<dbReference type="SUPFAM" id="SSF52540">
    <property type="entry name" value="P-loop containing nucleoside triphosphate hydrolases"/>
    <property type="match status" value="1"/>
</dbReference>
<dbReference type="AlphaFoldDB" id="A0A348WN40"/>
<dbReference type="STRING" id="314276.OS145_00920"/>
<dbReference type="NCBIfam" id="TIGR03420">
    <property type="entry name" value="DnaA_homol_Hda"/>
    <property type="match status" value="1"/>
</dbReference>
<dbReference type="GO" id="GO:0032297">
    <property type="term" value="P:negative regulation of DNA-templated DNA replication initiation"/>
    <property type="evidence" value="ECO:0007669"/>
    <property type="project" value="InterPro"/>
</dbReference>
<evidence type="ECO:0000259" key="1">
    <source>
        <dbReference type="SMART" id="SM00382"/>
    </source>
</evidence>
<dbReference type="Pfam" id="PF00308">
    <property type="entry name" value="Bac_DnaA"/>
    <property type="match status" value="1"/>
</dbReference>
<dbReference type="PANTHER" id="PTHR30050">
    <property type="entry name" value="CHROMOSOMAL REPLICATION INITIATOR PROTEIN DNAA"/>
    <property type="match status" value="1"/>
</dbReference>
<reference evidence="2 3" key="1">
    <citation type="journal article" date="2018" name="Nat. Biotechnol.">
        <title>A standardized bacterial taxonomy based on genome phylogeny substantially revises the tree of life.</title>
        <authorList>
            <person name="Parks D.H."/>
            <person name="Chuvochina M."/>
            <person name="Waite D.W."/>
            <person name="Rinke C."/>
            <person name="Skarshewski A."/>
            <person name="Chaumeil P.A."/>
            <person name="Hugenholtz P."/>
        </authorList>
    </citation>
    <scope>NUCLEOTIDE SEQUENCE [LARGE SCALE GENOMIC DNA]</scope>
    <source>
        <strain evidence="2">UBA9360</strain>
    </source>
</reference>
<feature type="domain" description="AAA+ ATPase" evidence="1">
    <location>
        <begin position="51"/>
        <end position="171"/>
    </location>
</feature>
<dbReference type="InterPro" id="IPR013317">
    <property type="entry name" value="DnaA_dom"/>
</dbReference>
<dbReference type="Gene3D" id="3.40.50.300">
    <property type="entry name" value="P-loop containing nucleotide triphosphate hydrolases"/>
    <property type="match status" value="1"/>
</dbReference>
<dbReference type="InterPro" id="IPR003593">
    <property type="entry name" value="AAA+_ATPase"/>
</dbReference>
<evidence type="ECO:0000313" key="2">
    <source>
        <dbReference type="EMBL" id="HAR55952.1"/>
    </source>
</evidence>
<dbReference type="SMART" id="SM00382">
    <property type="entry name" value="AAA"/>
    <property type="match status" value="1"/>
</dbReference>
<sequence length="242" mass="26911">MTAGKQQPQQLTLAVQLPDDENFTTYLEQQNDNVVRWLKQIATKPLSETQGERLTLLSGPSGSGKSHLLHSIVSLAGQHTQVMYLPLADLKESNAEQVLAGLDAFNIICLDDIDTVLKDPTWCYELFKLINTITDAEHCRLMMTAHASASQLSVELADLRSRLQWATAFQLSPLNDDGKASALTLRAQWRGLQLPHDVAIFMLHRLGRDMAGLLAHLDQLDKASIAHQRKLTIPFVKQVLAI</sequence>
<dbReference type="RefSeq" id="WP_006955491.1">
    <property type="nucleotide sequence ID" value="NZ_DAIRLQ010000006.1"/>
</dbReference>
<dbReference type="InterPro" id="IPR055199">
    <property type="entry name" value="Hda_lid"/>
</dbReference>
<evidence type="ECO:0000313" key="3">
    <source>
        <dbReference type="Proteomes" id="UP000262878"/>
    </source>
</evidence>
<comment type="caution">
    <text evidence="2">The sequence shown here is derived from an EMBL/GenBank/DDBJ whole genome shotgun (WGS) entry which is preliminary data.</text>
</comment>
<dbReference type="Gene3D" id="1.10.8.60">
    <property type="match status" value="1"/>
</dbReference>
<dbReference type="PANTHER" id="PTHR30050:SF5">
    <property type="entry name" value="DNAA REGULATORY INACTIVATOR HDA"/>
    <property type="match status" value="1"/>
</dbReference>